<evidence type="ECO:0000256" key="2">
    <source>
        <dbReference type="ARBA" id="ARBA00022771"/>
    </source>
</evidence>
<name>A0A835L2A4_SPOEX</name>
<keyword evidence="7" id="KW-1185">Reference proteome</keyword>
<sequence length="93" mass="10833">EFSPPVILRSCLCFCEKASHPVLHVFPNPNKDPERIEAWRLSVGGHILELTDEHIYKYCRVCHAHFEEKFHYKGRRNEQFKENIPEAVSALSG</sequence>
<keyword evidence="3" id="KW-0862">Zinc</keyword>
<proteinExistence type="predicted"/>
<dbReference type="GO" id="GO:0008270">
    <property type="term" value="F:zinc ion binding"/>
    <property type="evidence" value="ECO:0007669"/>
    <property type="project" value="UniProtKB-KW"/>
</dbReference>
<dbReference type="SUPFAM" id="SSF57716">
    <property type="entry name" value="Glucocorticoid receptor-like (DNA-binding domain)"/>
    <property type="match status" value="1"/>
</dbReference>
<dbReference type="Proteomes" id="UP000648187">
    <property type="component" value="Unassembled WGS sequence"/>
</dbReference>
<evidence type="ECO:0000256" key="4">
    <source>
        <dbReference type="ARBA" id="ARBA00023125"/>
    </source>
</evidence>
<feature type="non-terminal residue" evidence="6">
    <location>
        <position position="1"/>
    </location>
</feature>
<accession>A0A835L2A4</accession>
<keyword evidence="2" id="KW-0863">Zinc-finger</keyword>
<protein>
    <recommendedName>
        <fullName evidence="5">THAP-type domain-containing protein</fullName>
    </recommendedName>
</protein>
<dbReference type="Pfam" id="PF05485">
    <property type="entry name" value="THAP"/>
    <property type="match status" value="1"/>
</dbReference>
<feature type="non-terminal residue" evidence="6">
    <location>
        <position position="93"/>
    </location>
</feature>
<dbReference type="InterPro" id="IPR006612">
    <property type="entry name" value="THAP_Znf"/>
</dbReference>
<evidence type="ECO:0000259" key="5">
    <source>
        <dbReference type="Pfam" id="PF05485"/>
    </source>
</evidence>
<keyword evidence="4" id="KW-0238">DNA-binding</keyword>
<feature type="domain" description="THAP-type" evidence="5">
    <location>
        <begin position="13"/>
        <end position="78"/>
    </location>
</feature>
<evidence type="ECO:0000256" key="3">
    <source>
        <dbReference type="ARBA" id="ARBA00022833"/>
    </source>
</evidence>
<evidence type="ECO:0000313" key="6">
    <source>
        <dbReference type="EMBL" id="KAF9410083.1"/>
    </source>
</evidence>
<evidence type="ECO:0000313" key="7">
    <source>
        <dbReference type="Proteomes" id="UP000648187"/>
    </source>
</evidence>
<dbReference type="GO" id="GO:0003677">
    <property type="term" value="F:DNA binding"/>
    <property type="evidence" value="ECO:0007669"/>
    <property type="project" value="UniProtKB-KW"/>
</dbReference>
<evidence type="ECO:0000256" key="1">
    <source>
        <dbReference type="ARBA" id="ARBA00022723"/>
    </source>
</evidence>
<dbReference type="AlphaFoldDB" id="A0A835L2A4"/>
<reference evidence="6" key="1">
    <citation type="submission" date="2020-08" db="EMBL/GenBank/DDBJ databases">
        <title>Spodoptera exigua strain:BAW_Kor-Di-RS1 Genome sequencing and assembly.</title>
        <authorList>
            <person name="Kim J."/>
            <person name="Nam H.Y."/>
            <person name="Kwon M."/>
            <person name="Choi J.H."/>
            <person name="Cho S.R."/>
            <person name="Kim G.-H."/>
        </authorList>
    </citation>
    <scope>NUCLEOTIDE SEQUENCE</scope>
    <source>
        <strain evidence="6">BAW_Kor-Di-RS1</strain>
        <tissue evidence="6">Whole-body</tissue>
    </source>
</reference>
<dbReference type="EMBL" id="JACKWZ010000279">
    <property type="protein sequence ID" value="KAF9410083.1"/>
    <property type="molecule type" value="Genomic_DNA"/>
</dbReference>
<organism evidence="6 7">
    <name type="scientific">Spodoptera exigua</name>
    <name type="common">Beet armyworm</name>
    <name type="synonym">Noctua fulgens</name>
    <dbReference type="NCBI Taxonomy" id="7107"/>
    <lineage>
        <taxon>Eukaryota</taxon>
        <taxon>Metazoa</taxon>
        <taxon>Ecdysozoa</taxon>
        <taxon>Arthropoda</taxon>
        <taxon>Hexapoda</taxon>
        <taxon>Insecta</taxon>
        <taxon>Pterygota</taxon>
        <taxon>Neoptera</taxon>
        <taxon>Endopterygota</taxon>
        <taxon>Lepidoptera</taxon>
        <taxon>Glossata</taxon>
        <taxon>Ditrysia</taxon>
        <taxon>Noctuoidea</taxon>
        <taxon>Noctuidae</taxon>
        <taxon>Amphipyrinae</taxon>
        <taxon>Spodoptera</taxon>
    </lineage>
</organism>
<gene>
    <name evidence="6" type="ORF">HW555_010745</name>
</gene>
<keyword evidence="1" id="KW-0479">Metal-binding</keyword>
<comment type="caution">
    <text evidence="6">The sequence shown here is derived from an EMBL/GenBank/DDBJ whole genome shotgun (WGS) entry which is preliminary data.</text>
</comment>